<accession>A0ABT9WRL4</accession>
<evidence type="ECO:0000313" key="1">
    <source>
        <dbReference type="EMBL" id="MDQ0175941.1"/>
    </source>
</evidence>
<dbReference type="EMBL" id="JAUSTT010000009">
    <property type="protein sequence ID" value="MDQ0175941.1"/>
    <property type="molecule type" value="Genomic_DNA"/>
</dbReference>
<comment type="caution">
    <text evidence="1">The sequence shown here is derived from an EMBL/GenBank/DDBJ whole genome shotgun (WGS) entry which is preliminary data.</text>
</comment>
<sequence length="91" mass="10270">MATILVKWKQLGNALQSVRFSSTVGHWAEGRIVTVIEKGFCSDQPLTRAEAVIPFIRLTGRGLIAGMLQQVWSDVIGLSLRSWKPLYRMRQ</sequence>
<proteinExistence type="predicted"/>
<keyword evidence="2" id="KW-1185">Reference proteome</keyword>
<evidence type="ECO:0000313" key="2">
    <source>
        <dbReference type="Proteomes" id="UP001223586"/>
    </source>
</evidence>
<reference evidence="1 2" key="1">
    <citation type="submission" date="2023-07" db="EMBL/GenBank/DDBJ databases">
        <title>Genomic Encyclopedia of Type Strains, Phase IV (KMG-IV): sequencing the most valuable type-strain genomes for metagenomic binning, comparative biology and taxonomic classification.</title>
        <authorList>
            <person name="Goeker M."/>
        </authorList>
    </citation>
    <scope>NUCLEOTIDE SEQUENCE [LARGE SCALE GENOMIC DNA]</scope>
    <source>
        <strain evidence="1 2">DSM 23837</strain>
    </source>
</reference>
<gene>
    <name evidence="1" type="ORF">J2S08_001777</name>
</gene>
<name>A0ABT9WRL4_9BACI</name>
<protein>
    <submittedName>
        <fullName evidence="1">Uncharacterized protein</fullName>
    </submittedName>
</protein>
<dbReference type="RefSeq" id="WP_307228684.1">
    <property type="nucleotide sequence ID" value="NZ_JAUSTT010000009.1"/>
</dbReference>
<organism evidence="1 2">
    <name type="scientific">Bacillus chungangensis</name>
    <dbReference type="NCBI Taxonomy" id="587633"/>
    <lineage>
        <taxon>Bacteria</taxon>
        <taxon>Bacillati</taxon>
        <taxon>Bacillota</taxon>
        <taxon>Bacilli</taxon>
        <taxon>Bacillales</taxon>
        <taxon>Bacillaceae</taxon>
        <taxon>Bacillus</taxon>
    </lineage>
</organism>
<dbReference type="Proteomes" id="UP001223586">
    <property type="component" value="Unassembled WGS sequence"/>
</dbReference>